<dbReference type="Proteomes" id="UP000007800">
    <property type="component" value="Unassembled WGS sequence"/>
</dbReference>
<dbReference type="SUPFAM" id="SSF53474">
    <property type="entry name" value="alpha/beta-Hydrolases"/>
    <property type="match status" value="1"/>
</dbReference>
<reference evidence="5 6" key="1">
    <citation type="submission" date="2008-07" db="EMBL/GenBank/DDBJ databases">
        <authorList>
            <person name="El-Sayed N."/>
            <person name="Caler E."/>
            <person name="Inman J."/>
            <person name="Amedeo P."/>
            <person name="Hass B."/>
            <person name="Wortman J."/>
        </authorList>
    </citation>
    <scope>NUCLEOTIDE SEQUENCE [LARGE SCALE GENOMIC DNA]</scope>
    <source>
        <strain evidence="6">ATCC 50983 / TXsc</strain>
    </source>
</reference>
<dbReference type="InParanoid" id="C5LW89"/>
<feature type="domain" description="Alpha/beta hydrolase fold-3" evidence="4">
    <location>
        <begin position="79"/>
        <end position="269"/>
    </location>
</feature>
<evidence type="ECO:0000256" key="2">
    <source>
        <dbReference type="ARBA" id="ARBA00022801"/>
    </source>
</evidence>
<protein>
    <submittedName>
        <fullName evidence="5">Esterase, putative</fullName>
    </submittedName>
</protein>
<evidence type="ECO:0000256" key="3">
    <source>
        <dbReference type="PROSITE-ProRule" id="PRU10038"/>
    </source>
</evidence>
<dbReference type="PANTHER" id="PTHR48081:SF8">
    <property type="entry name" value="ALPHA_BETA HYDROLASE FOLD-3 DOMAIN-CONTAINING PROTEIN-RELATED"/>
    <property type="match status" value="1"/>
</dbReference>
<dbReference type="InterPro" id="IPR029058">
    <property type="entry name" value="AB_hydrolase_fold"/>
</dbReference>
<dbReference type="PANTHER" id="PTHR48081">
    <property type="entry name" value="AB HYDROLASE SUPERFAMILY PROTEIN C4A8.06C"/>
    <property type="match status" value="1"/>
</dbReference>
<accession>C5LW89</accession>
<evidence type="ECO:0000259" key="4">
    <source>
        <dbReference type="Pfam" id="PF07859"/>
    </source>
</evidence>
<dbReference type="GeneID" id="9044177"/>
<dbReference type="GO" id="GO:0016787">
    <property type="term" value="F:hydrolase activity"/>
    <property type="evidence" value="ECO:0007669"/>
    <property type="project" value="UniProtKB-KW"/>
</dbReference>
<dbReference type="RefSeq" id="XP_002766309.1">
    <property type="nucleotide sequence ID" value="XM_002766263.1"/>
</dbReference>
<dbReference type="OrthoDB" id="409103at2759"/>
<keyword evidence="6" id="KW-1185">Reference proteome</keyword>
<sequence length="351" mass="39090">MRTGLSKIVRMVAHNVGQSQVTFMADRALANWFGRYLGKYWQRKYKFDLKKVQVSPSCTAHVLSRIAAAQEPPETSRWLMYLHGGGFCMLDPRYYYGLAAHIARDGRFQGVVIPDFRLSPDFGYPAQLEDCLSTYNWLREDQKAAKVAIAGDSSGGNLAAAVTLEKKDTPPEAVALFSPFLDLTISGETYDLNADTDRLVSKTNARRAAEMYVSGKFEPITTEELKREGSNPLASPLFAKNLPAVFKSTKLLIHASLSEAVLCDSVKFYEKVSGVSLPPLSELVKQKEYSRHEKNGKVLELFPHQPHAFEAFAPKKPSSELAIESVSRFFNKSLADSDATTEKSIYRDGDN</sequence>
<dbReference type="Pfam" id="PF07859">
    <property type="entry name" value="Abhydrolase_3"/>
    <property type="match status" value="1"/>
</dbReference>
<evidence type="ECO:0000256" key="1">
    <source>
        <dbReference type="ARBA" id="ARBA00010515"/>
    </source>
</evidence>
<dbReference type="InterPro" id="IPR033140">
    <property type="entry name" value="Lipase_GDXG_put_SER_AS"/>
</dbReference>
<keyword evidence="2" id="KW-0378">Hydrolase</keyword>
<dbReference type="AlphaFoldDB" id="C5LW89"/>
<evidence type="ECO:0000313" key="5">
    <source>
        <dbReference type="EMBL" id="EEQ99026.1"/>
    </source>
</evidence>
<dbReference type="EMBL" id="GG686094">
    <property type="protein sequence ID" value="EEQ99026.1"/>
    <property type="molecule type" value="Genomic_DNA"/>
</dbReference>
<dbReference type="InterPro" id="IPR050300">
    <property type="entry name" value="GDXG_lipolytic_enzyme"/>
</dbReference>
<comment type="similarity">
    <text evidence="1">Belongs to the 'GDXG' lipolytic enzyme family.</text>
</comment>
<evidence type="ECO:0000313" key="6">
    <source>
        <dbReference type="Proteomes" id="UP000007800"/>
    </source>
</evidence>
<name>C5LW89_PERM5</name>
<dbReference type="Gene3D" id="3.40.50.1820">
    <property type="entry name" value="alpha/beta hydrolase"/>
    <property type="match status" value="1"/>
</dbReference>
<dbReference type="InterPro" id="IPR013094">
    <property type="entry name" value="AB_hydrolase_3"/>
</dbReference>
<feature type="active site" evidence="3">
    <location>
        <position position="153"/>
    </location>
</feature>
<proteinExistence type="inferred from homology"/>
<dbReference type="PROSITE" id="PS01174">
    <property type="entry name" value="LIPASE_GDXG_SER"/>
    <property type="match status" value="1"/>
</dbReference>
<dbReference type="OMA" id="YNWLRED"/>
<gene>
    <name evidence="5" type="ORF">Pmar_PMAR012034</name>
</gene>
<organism evidence="6">
    <name type="scientific">Perkinsus marinus (strain ATCC 50983 / TXsc)</name>
    <dbReference type="NCBI Taxonomy" id="423536"/>
    <lineage>
        <taxon>Eukaryota</taxon>
        <taxon>Sar</taxon>
        <taxon>Alveolata</taxon>
        <taxon>Perkinsozoa</taxon>
        <taxon>Perkinsea</taxon>
        <taxon>Perkinsida</taxon>
        <taxon>Perkinsidae</taxon>
        <taxon>Perkinsus</taxon>
    </lineage>
</organism>